<feature type="compositionally biased region" description="Basic and acidic residues" evidence="2">
    <location>
        <begin position="140"/>
        <end position="154"/>
    </location>
</feature>
<dbReference type="Gene3D" id="1.10.340.70">
    <property type="match status" value="1"/>
</dbReference>
<dbReference type="InterPro" id="IPR036397">
    <property type="entry name" value="RNaseH_sf"/>
</dbReference>
<accession>A0A6A3KR75</accession>
<feature type="region of interest" description="Disordered" evidence="2">
    <location>
        <begin position="211"/>
        <end position="253"/>
    </location>
</feature>
<keyword evidence="1" id="KW-0511">Multifunctional enzyme</keyword>
<sequence>MSIRESGGEMIVKYADGKPRHTPRRSATFAYEFDGFRSSEEFLVIERSGSFDCVFGIPWLARHQPAIDWLAGTVRPRDIDVNAVEAFLCGTPNQWPHVSVMDPDSMTHAAPEESDGPSCAVCEYATCAGPEQESQDASDVVEHGFPRPDEQRFSEEDDDDVVEHGFPRPDEQWLSPGEDDDERELPEEVDAAEQLAPRLGADVEFRHPESADVIEHGFSPSAVEDTPRPVRRRGRRKPRRPRAPSPDPVETESEVISVLVGNNADVSPRACNVEVARPPCDAAEITRLPGLSWKHFLRDLKRGEIEQVCMIVAEDAASIAAVETLAHSLPALEAAGNPVAPLVREFSDIFPDKVPAALPPDRGVRHEIDLVPGAKYCVTRQWPLPRDQVEAIDAFFEGRRQAGHVRESLSPHSSPTFCVKKATGGWRIVHAFNKLNDATIPAQTPIPRKDMVLDTMSGSTKFSSIDLMDGFYQILMREADVPLTAVSTPSGMLWEWLVMLQGLKNAPATFNRMVSNLLRPYRDFAPSYFDDIFIHSRAADGMTDVEMHLQHLRQVFEVMRENKLYANLKKCIFCASEIPVLGSYVSTEGVRADPEKIEAICAWPAPQDQKQFRQWLGFATYLHHYSKNFAATIRPLSQLLKADAAWSWRPEHQTAFDAVKTSLSTAPVLMLPDHSKPFHVVCDASDFAIGCALMQFDDEGRERVVSYQSRQLKPAERNYPVHDKELLAMRYALIKFRVYLLGEHTFAIYTDHASLRTATKSPHLSQRMARWLSLFSEYNFVVHYKPGKTNILADALSRRPDYVQSGRHAVGDEDDDECAVCVAEEVAAVEVAATSPLRDLITNAYKDDPACSELIKFLRDPSDAGKRKLSPRSRSHVGRYSLDGELLMYCVDREDPPRIVVPLDDDLRARLIHEFHDTPSGGHLGREKTFTSLSRDFYWPHMYKWVRKWVRSCEACQRVKPNPSKQAPLRPLPVATDAWASVSMDFVFGLPRDTQGRTGVLVFVDRFSKMLHLAPVAASITAKQTAAIFVDVVYRHHGLPSSIVSDRDPRFTSAFWRELFQLLGTRLRMSTASHPETDGQTERANRVVEDVLHSFATSFKSWNTFLPLVEFALNNAVHASTGLTPFFVNFGRHPRVPALLGVERSEPPVDRDDVDAVAPAPLDPDDDVAAVPDHDCAERRGPAPDAASALLHSVTTRQGSNTPAVGTRTRAATRAAHEGPRANPERASCTRAARRAVPSDIAAWTSRTLIDPRPRRAIEYQAAQDAAAPAAPIPANFDPLPAPQPQDTAAVRAFLQKRDSVVRYVRDTIAAAVDRQKEYADRRGR</sequence>
<dbReference type="FunFam" id="1.10.340.70:FF:000001">
    <property type="entry name" value="Retrovirus-related Pol polyprotein from transposon gypsy-like Protein"/>
    <property type="match status" value="1"/>
</dbReference>
<feature type="region of interest" description="Disordered" evidence="2">
    <location>
        <begin position="130"/>
        <end position="188"/>
    </location>
</feature>
<dbReference type="InterPro" id="IPR000477">
    <property type="entry name" value="RT_dom"/>
</dbReference>
<dbReference type="Proteomes" id="UP000429607">
    <property type="component" value="Unassembled WGS sequence"/>
</dbReference>
<evidence type="ECO:0000313" key="6">
    <source>
        <dbReference type="Proteomes" id="UP000429607"/>
    </source>
</evidence>
<dbReference type="InterPro" id="IPR043128">
    <property type="entry name" value="Rev_trsase/Diguanyl_cyclase"/>
</dbReference>
<dbReference type="PANTHER" id="PTHR37984">
    <property type="entry name" value="PROTEIN CBG26694"/>
    <property type="match status" value="1"/>
</dbReference>
<dbReference type="GO" id="GO:0003824">
    <property type="term" value="F:catalytic activity"/>
    <property type="evidence" value="ECO:0007669"/>
    <property type="project" value="UniProtKB-KW"/>
</dbReference>
<dbReference type="Pfam" id="PF17921">
    <property type="entry name" value="Integrase_H2C2"/>
    <property type="match status" value="1"/>
</dbReference>
<dbReference type="InterPro" id="IPR012337">
    <property type="entry name" value="RNaseH-like_sf"/>
</dbReference>
<reference evidence="5 6" key="1">
    <citation type="submission" date="2018-09" db="EMBL/GenBank/DDBJ databases">
        <title>Genomic investigation of the strawberry pathogen Phytophthora fragariae indicates pathogenicity is determined by transcriptional variation in three key races.</title>
        <authorList>
            <person name="Adams T.M."/>
            <person name="Armitage A.D."/>
            <person name="Sobczyk M.K."/>
            <person name="Bates H.J."/>
            <person name="Dunwell J.M."/>
            <person name="Nellist C.F."/>
            <person name="Harrison R.J."/>
        </authorList>
    </citation>
    <scope>NUCLEOTIDE SEQUENCE [LARGE SCALE GENOMIC DNA]</scope>
    <source>
        <strain evidence="5 6">SCRP249</strain>
    </source>
</reference>
<evidence type="ECO:0000259" key="3">
    <source>
        <dbReference type="PROSITE" id="PS50878"/>
    </source>
</evidence>
<dbReference type="Gene3D" id="3.10.10.10">
    <property type="entry name" value="HIV Type 1 Reverse Transcriptase, subunit A, domain 1"/>
    <property type="match status" value="1"/>
</dbReference>
<gene>
    <name evidence="5" type="ORF">PR001_g16765</name>
</gene>
<feature type="compositionally biased region" description="Acidic residues" evidence="2">
    <location>
        <begin position="177"/>
        <end position="188"/>
    </location>
</feature>
<feature type="region of interest" description="Disordered" evidence="2">
    <location>
        <begin position="1144"/>
        <end position="1169"/>
    </location>
</feature>
<protein>
    <submittedName>
        <fullName evidence="5">Transposon Tf2-6 polyprotein</fullName>
    </submittedName>
</protein>
<name>A0A6A3KR75_9STRA</name>
<dbReference type="PANTHER" id="PTHR37984:SF5">
    <property type="entry name" value="PROTEIN NYNRIN-LIKE"/>
    <property type="match status" value="1"/>
</dbReference>
<dbReference type="GO" id="GO:0015074">
    <property type="term" value="P:DNA integration"/>
    <property type="evidence" value="ECO:0007669"/>
    <property type="project" value="InterPro"/>
</dbReference>
<dbReference type="CDD" id="cd01647">
    <property type="entry name" value="RT_LTR"/>
    <property type="match status" value="1"/>
</dbReference>
<dbReference type="InterPro" id="IPR041577">
    <property type="entry name" value="RT_RNaseH_2"/>
</dbReference>
<organism evidence="5 6">
    <name type="scientific">Phytophthora rubi</name>
    <dbReference type="NCBI Taxonomy" id="129364"/>
    <lineage>
        <taxon>Eukaryota</taxon>
        <taxon>Sar</taxon>
        <taxon>Stramenopiles</taxon>
        <taxon>Oomycota</taxon>
        <taxon>Peronosporomycetes</taxon>
        <taxon>Peronosporales</taxon>
        <taxon>Peronosporaceae</taxon>
        <taxon>Phytophthora</taxon>
    </lineage>
</organism>
<feature type="compositionally biased region" description="Basic and acidic residues" evidence="2">
    <location>
        <begin position="162"/>
        <end position="171"/>
    </location>
</feature>
<feature type="domain" description="Integrase catalytic" evidence="4">
    <location>
        <begin position="967"/>
        <end position="1133"/>
    </location>
</feature>
<dbReference type="FunFam" id="3.30.420.10:FF:000032">
    <property type="entry name" value="Retrovirus-related Pol polyprotein from transposon 297-like Protein"/>
    <property type="match status" value="1"/>
</dbReference>
<feature type="compositionally biased region" description="Basic residues" evidence="2">
    <location>
        <begin position="229"/>
        <end position="242"/>
    </location>
</feature>
<dbReference type="SUPFAM" id="SSF53098">
    <property type="entry name" value="Ribonuclease H-like"/>
    <property type="match status" value="1"/>
</dbReference>
<dbReference type="PROSITE" id="PS50878">
    <property type="entry name" value="RT_POL"/>
    <property type="match status" value="1"/>
</dbReference>
<dbReference type="InterPro" id="IPR043502">
    <property type="entry name" value="DNA/RNA_pol_sf"/>
</dbReference>
<dbReference type="FunFam" id="3.30.70.270:FF:000020">
    <property type="entry name" value="Transposon Tf2-6 polyprotein-like Protein"/>
    <property type="match status" value="1"/>
</dbReference>
<dbReference type="InterPro" id="IPR001584">
    <property type="entry name" value="Integrase_cat-core"/>
</dbReference>
<dbReference type="InterPro" id="IPR050951">
    <property type="entry name" value="Retrovirus_Pol_polyprotein"/>
</dbReference>
<dbReference type="GO" id="GO:0003676">
    <property type="term" value="F:nucleic acid binding"/>
    <property type="evidence" value="ECO:0007669"/>
    <property type="project" value="InterPro"/>
</dbReference>
<evidence type="ECO:0000259" key="4">
    <source>
        <dbReference type="PROSITE" id="PS50994"/>
    </source>
</evidence>
<evidence type="ECO:0000256" key="1">
    <source>
        <dbReference type="ARBA" id="ARBA00023268"/>
    </source>
</evidence>
<dbReference type="PROSITE" id="PS50994">
    <property type="entry name" value="INTEGRASE"/>
    <property type="match status" value="1"/>
</dbReference>
<dbReference type="Gene3D" id="3.30.420.10">
    <property type="entry name" value="Ribonuclease H-like superfamily/Ribonuclease H"/>
    <property type="match status" value="1"/>
</dbReference>
<feature type="region of interest" description="Disordered" evidence="2">
    <location>
        <begin position="1213"/>
        <end position="1233"/>
    </location>
</feature>
<dbReference type="Gene3D" id="3.30.70.270">
    <property type="match status" value="2"/>
</dbReference>
<dbReference type="Pfam" id="PF00665">
    <property type="entry name" value="rve"/>
    <property type="match status" value="1"/>
</dbReference>
<dbReference type="Pfam" id="PF00078">
    <property type="entry name" value="RVT_1"/>
    <property type="match status" value="1"/>
</dbReference>
<proteinExistence type="predicted"/>
<feature type="compositionally biased region" description="Basic and acidic residues" evidence="2">
    <location>
        <begin position="1215"/>
        <end position="1224"/>
    </location>
</feature>
<dbReference type="EMBL" id="QXFV01001343">
    <property type="protein sequence ID" value="KAE9008217.1"/>
    <property type="molecule type" value="Genomic_DNA"/>
</dbReference>
<comment type="caution">
    <text evidence="5">The sequence shown here is derived from an EMBL/GenBank/DDBJ whole genome shotgun (WGS) entry which is preliminary data.</text>
</comment>
<dbReference type="CDD" id="cd09274">
    <property type="entry name" value="RNase_HI_RT_Ty3"/>
    <property type="match status" value="1"/>
</dbReference>
<evidence type="ECO:0000256" key="2">
    <source>
        <dbReference type="SAM" id="MobiDB-lite"/>
    </source>
</evidence>
<dbReference type="SUPFAM" id="SSF56672">
    <property type="entry name" value="DNA/RNA polymerases"/>
    <property type="match status" value="1"/>
</dbReference>
<dbReference type="InterPro" id="IPR041588">
    <property type="entry name" value="Integrase_H2C2"/>
</dbReference>
<feature type="domain" description="Reverse transcriptase" evidence="3">
    <location>
        <begin position="400"/>
        <end position="620"/>
    </location>
</feature>
<evidence type="ECO:0000313" key="5">
    <source>
        <dbReference type="EMBL" id="KAE9008217.1"/>
    </source>
</evidence>
<dbReference type="Pfam" id="PF17919">
    <property type="entry name" value="RT_RNaseH_2"/>
    <property type="match status" value="1"/>
</dbReference>